<dbReference type="GO" id="GO:0016020">
    <property type="term" value="C:membrane"/>
    <property type="evidence" value="ECO:0007669"/>
    <property type="project" value="UniProtKB-SubCell"/>
</dbReference>
<dbReference type="STRING" id="947166.A0A1D1W5S5"/>
<accession>A0A1D1W5S5</accession>
<sequence length="207" mass="23296">MVPVESTSTVKGSDDLLRLIGNPGRFQIILYLLFYALSVVLLGLAGYFLLNWHDQQAFIAVASVVVIPLYWFFPESLKWLLIHNRPEDVDTICVTIARFNGIKDLPSDLEASIRAMAAQYSSLQTKVQLEHRYTVLDCVRTPYDMRASISSQEAPLIFMGVVLIILLVAVIVLPETTGTKLLNTIEEAEAFGKAKSFWARVRDSVWF</sequence>
<dbReference type="AlphaFoldDB" id="A0A1D1W5S5"/>
<keyword evidence="7" id="KW-1185">Reference proteome</keyword>
<keyword evidence="4 5" id="KW-0472">Membrane</keyword>
<name>A0A1D1W5S5_RAMVA</name>
<evidence type="ECO:0000256" key="5">
    <source>
        <dbReference type="SAM" id="Phobius"/>
    </source>
</evidence>
<dbReference type="OrthoDB" id="2261376at2759"/>
<evidence type="ECO:0000256" key="2">
    <source>
        <dbReference type="ARBA" id="ARBA00022692"/>
    </source>
</evidence>
<organism evidence="6 7">
    <name type="scientific">Ramazzottius varieornatus</name>
    <name type="common">Water bear</name>
    <name type="synonym">Tardigrade</name>
    <dbReference type="NCBI Taxonomy" id="947166"/>
    <lineage>
        <taxon>Eukaryota</taxon>
        <taxon>Metazoa</taxon>
        <taxon>Ecdysozoa</taxon>
        <taxon>Tardigrada</taxon>
        <taxon>Eutardigrada</taxon>
        <taxon>Parachela</taxon>
        <taxon>Hypsibioidea</taxon>
        <taxon>Ramazzottiidae</taxon>
        <taxon>Ramazzottius</taxon>
    </lineage>
</organism>
<dbReference type="SUPFAM" id="SSF103473">
    <property type="entry name" value="MFS general substrate transporter"/>
    <property type="match status" value="1"/>
</dbReference>
<gene>
    <name evidence="6" type="primary">RvY_16714-1</name>
    <name evidence="6" type="synonym">RvY_16714.1</name>
    <name evidence="6" type="ORF">RvY_16714</name>
</gene>
<keyword evidence="3 5" id="KW-1133">Transmembrane helix</keyword>
<comment type="subcellular location">
    <subcellularLocation>
        <location evidence="1">Membrane</location>
        <topology evidence="1">Multi-pass membrane protein</topology>
    </subcellularLocation>
</comment>
<dbReference type="InterPro" id="IPR036259">
    <property type="entry name" value="MFS_trans_sf"/>
</dbReference>
<evidence type="ECO:0008006" key="8">
    <source>
        <dbReference type="Google" id="ProtNLM"/>
    </source>
</evidence>
<protein>
    <recommendedName>
        <fullName evidence="8">Major facilitator superfamily (MFS) profile domain-containing protein</fullName>
    </recommendedName>
</protein>
<proteinExistence type="predicted"/>
<evidence type="ECO:0000313" key="6">
    <source>
        <dbReference type="EMBL" id="GAV06784.1"/>
    </source>
</evidence>
<evidence type="ECO:0000256" key="1">
    <source>
        <dbReference type="ARBA" id="ARBA00004141"/>
    </source>
</evidence>
<evidence type="ECO:0000256" key="3">
    <source>
        <dbReference type="ARBA" id="ARBA00022989"/>
    </source>
</evidence>
<feature type="transmembrane region" description="Helical" evidence="5">
    <location>
        <begin position="56"/>
        <end position="73"/>
    </location>
</feature>
<comment type="caution">
    <text evidence="6">The sequence shown here is derived from an EMBL/GenBank/DDBJ whole genome shotgun (WGS) entry which is preliminary data.</text>
</comment>
<evidence type="ECO:0000256" key="4">
    <source>
        <dbReference type="ARBA" id="ARBA00023136"/>
    </source>
</evidence>
<dbReference type="Gene3D" id="1.20.1250.20">
    <property type="entry name" value="MFS general substrate transporter like domains"/>
    <property type="match status" value="1"/>
</dbReference>
<dbReference type="Proteomes" id="UP000186922">
    <property type="component" value="Unassembled WGS sequence"/>
</dbReference>
<feature type="transmembrane region" description="Helical" evidence="5">
    <location>
        <begin position="154"/>
        <end position="173"/>
    </location>
</feature>
<feature type="transmembrane region" description="Helical" evidence="5">
    <location>
        <begin position="28"/>
        <end position="50"/>
    </location>
</feature>
<dbReference type="PANTHER" id="PTHR24064">
    <property type="entry name" value="SOLUTE CARRIER FAMILY 22 MEMBER"/>
    <property type="match status" value="1"/>
</dbReference>
<dbReference type="EMBL" id="BDGG01000014">
    <property type="protein sequence ID" value="GAV06784.1"/>
    <property type="molecule type" value="Genomic_DNA"/>
</dbReference>
<reference evidence="6 7" key="1">
    <citation type="journal article" date="2016" name="Nat. Commun.">
        <title>Extremotolerant tardigrade genome and improved radiotolerance of human cultured cells by tardigrade-unique protein.</title>
        <authorList>
            <person name="Hashimoto T."/>
            <person name="Horikawa D.D."/>
            <person name="Saito Y."/>
            <person name="Kuwahara H."/>
            <person name="Kozuka-Hata H."/>
            <person name="Shin-I T."/>
            <person name="Minakuchi Y."/>
            <person name="Ohishi K."/>
            <person name="Motoyama A."/>
            <person name="Aizu T."/>
            <person name="Enomoto A."/>
            <person name="Kondo K."/>
            <person name="Tanaka S."/>
            <person name="Hara Y."/>
            <person name="Koshikawa S."/>
            <person name="Sagara H."/>
            <person name="Miura T."/>
            <person name="Yokobori S."/>
            <person name="Miyagawa K."/>
            <person name="Suzuki Y."/>
            <person name="Kubo T."/>
            <person name="Oyama M."/>
            <person name="Kohara Y."/>
            <person name="Fujiyama A."/>
            <person name="Arakawa K."/>
            <person name="Katayama T."/>
            <person name="Toyoda A."/>
            <person name="Kunieda T."/>
        </authorList>
    </citation>
    <scope>NUCLEOTIDE SEQUENCE [LARGE SCALE GENOMIC DNA]</scope>
    <source>
        <strain evidence="6 7">YOKOZUNA-1</strain>
    </source>
</reference>
<keyword evidence="2 5" id="KW-0812">Transmembrane</keyword>
<evidence type="ECO:0000313" key="7">
    <source>
        <dbReference type="Proteomes" id="UP000186922"/>
    </source>
</evidence>